<dbReference type="OrthoDB" id="9814020at2"/>
<accession>A0A0C5VH39</accession>
<evidence type="ECO:0000313" key="10">
    <source>
        <dbReference type="EMBL" id="AJQ93952.1"/>
    </source>
</evidence>
<evidence type="ECO:0000256" key="4">
    <source>
        <dbReference type="ARBA" id="ARBA00022519"/>
    </source>
</evidence>
<organism evidence="10 11">
    <name type="scientific">Gynuella sunshinyii YC6258</name>
    <dbReference type="NCBI Taxonomy" id="1445510"/>
    <lineage>
        <taxon>Bacteria</taxon>
        <taxon>Pseudomonadati</taxon>
        <taxon>Pseudomonadota</taxon>
        <taxon>Gammaproteobacteria</taxon>
        <taxon>Oceanospirillales</taxon>
        <taxon>Saccharospirillaceae</taxon>
        <taxon>Gynuella</taxon>
    </lineage>
</organism>
<evidence type="ECO:0000256" key="3">
    <source>
        <dbReference type="ARBA" id="ARBA00022475"/>
    </source>
</evidence>
<feature type="transmembrane region" description="Helical" evidence="9">
    <location>
        <begin position="112"/>
        <end position="129"/>
    </location>
</feature>
<dbReference type="PANTHER" id="PTHR30574:SF1">
    <property type="entry name" value="SULPHUR TRANSPORT DOMAIN-CONTAINING PROTEIN"/>
    <property type="match status" value="1"/>
</dbReference>
<keyword evidence="3" id="KW-1003">Cell membrane</keyword>
<dbReference type="Proteomes" id="UP000032266">
    <property type="component" value="Chromosome"/>
</dbReference>
<dbReference type="GO" id="GO:0005886">
    <property type="term" value="C:plasma membrane"/>
    <property type="evidence" value="ECO:0007669"/>
    <property type="project" value="UniProtKB-SubCell"/>
</dbReference>
<dbReference type="PANTHER" id="PTHR30574">
    <property type="entry name" value="INNER MEMBRANE PROTEIN YEDE"/>
    <property type="match status" value="1"/>
</dbReference>
<sequence>MISEMAGGSLIGISAALLWLGIGRISGMSGIISSLFTLHVQRYHWVIWFLIGIIMANPVYRFSGGQINIQINDNILVLLCAGLLVGAGAYIGNGCTSGHSICGVGRLSGRSIVSTIVFIMMGMITVAITG</sequence>
<dbReference type="RefSeq" id="WP_044616591.1">
    <property type="nucleotide sequence ID" value="NZ_CP007142.1"/>
</dbReference>
<comment type="subcellular location">
    <subcellularLocation>
        <location evidence="1">Cell inner membrane</location>
        <topology evidence="1">Multi-pass membrane protein</topology>
    </subcellularLocation>
</comment>
<keyword evidence="7 9" id="KW-0472">Membrane</keyword>
<evidence type="ECO:0000256" key="8">
    <source>
        <dbReference type="ARBA" id="ARBA00035655"/>
    </source>
</evidence>
<evidence type="ECO:0000256" key="5">
    <source>
        <dbReference type="ARBA" id="ARBA00022692"/>
    </source>
</evidence>
<proteinExistence type="inferred from homology"/>
<evidence type="ECO:0000256" key="9">
    <source>
        <dbReference type="SAM" id="Phobius"/>
    </source>
</evidence>
<evidence type="ECO:0000313" key="11">
    <source>
        <dbReference type="Proteomes" id="UP000032266"/>
    </source>
</evidence>
<evidence type="ECO:0000256" key="7">
    <source>
        <dbReference type="ARBA" id="ARBA00023136"/>
    </source>
</evidence>
<gene>
    <name evidence="10" type="ORF">YC6258_01908</name>
</gene>
<comment type="similarity">
    <text evidence="8">Belongs to the TsuA/YedE (TC 9.B.102) family.</text>
</comment>
<dbReference type="AlphaFoldDB" id="A0A0C5VH39"/>
<dbReference type="HOGENOM" id="CLU_122700_1_0_6"/>
<keyword evidence="6 9" id="KW-1133">Transmembrane helix</keyword>
<keyword evidence="11" id="KW-1185">Reference proteome</keyword>
<evidence type="ECO:0000256" key="6">
    <source>
        <dbReference type="ARBA" id="ARBA00022989"/>
    </source>
</evidence>
<reference evidence="10 11" key="1">
    <citation type="submission" date="2014-01" db="EMBL/GenBank/DDBJ databases">
        <title>Full genme sequencing of cellulolytic bacterium Gynuella sunshinyii YC6258T gen. nov., sp. nov.</title>
        <authorList>
            <person name="Khan H."/>
            <person name="Chung E.J."/>
            <person name="Chung Y.R."/>
        </authorList>
    </citation>
    <scope>NUCLEOTIDE SEQUENCE [LARGE SCALE GENOMIC DNA]</scope>
    <source>
        <strain evidence="10 11">YC6258</strain>
    </source>
</reference>
<name>A0A0C5VH39_9GAMM</name>
<protein>
    <submittedName>
        <fullName evidence="10">Putative transporter component</fullName>
    </submittedName>
</protein>
<keyword evidence="4" id="KW-0997">Cell inner membrane</keyword>
<keyword evidence="5 9" id="KW-0812">Transmembrane</keyword>
<feature type="transmembrane region" description="Helical" evidence="9">
    <location>
        <begin position="43"/>
        <end position="63"/>
    </location>
</feature>
<dbReference type="EMBL" id="CP007142">
    <property type="protein sequence ID" value="AJQ93952.1"/>
    <property type="molecule type" value="Genomic_DNA"/>
</dbReference>
<evidence type="ECO:0000256" key="1">
    <source>
        <dbReference type="ARBA" id="ARBA00004429"/>
    </source>
</evidence>
<dbReference type="STRING" id="1445510.YC6258_01908"/>
<dbReference type="InterPro" id="IPR007272">
    <property type="entry name" value="Sulf_transp_TsuA/YedE"/>
</dbReference>
<evidence type="ECO:0000256" key="2">
    <source>
        <dbReference type="ARBA" id="ARBA00022448"/>
    </source>
</evidence>
<dbReference type="KEGG" id="gsn:YC6258_01908"/>
<feature type="transmembrane region" description="Helical" evidence="9">
    <location>
        <begin position="75"/>
        <end position="92"/>
    </location>
</feature>
<keyword evidence="2" id="KW-0813">Transport</keyword>